<evidence type="ECO:0000259" key="1">
    <source>
        <dbReference type="Pfam" id="PF01243"/>
    </source>
</evidence>
<evidence type="ECO:0000313" key="2">
    <source>
        <dbReference type="EMBL" id="BBB26907.1"/>
    </source>
</evidence>
<proteinExistence type="predicted"/>
<dbReference type="EMBL" id="AP014545">
    <property type="protein sequence ID" value="BBB26907.1"/>
    <property type="molecule type" value="Genomic_DNA"/>
</dbReference>
<feature type="domain" description="Pyridoxamine 5'-phosphate oxidase N-terminal" evidence="1">
    <location>
        <begin position="9"/>
        <end position="124"/>
    </location>
</feature>
<dbReference type="Gene3D" id="2.30.110.10">
    <property type="entry name" value="Electron Transport, Fmn-binding Protein, Chain A"/>
    <property type="match status" value="1"/>
</dbReference>
<keyword evidence="3" id="KW-1185">Reference proteome</keyword>
<gene>
    <name evidence="2" type="ORF">AMJAP_2317</name>
</gene>
<accession>A0A7R6PI15</accession>
<dbReference type="PANTHER" id="PTHR39336">
    <property type="entry name" value="PYRIDOXAMINE PHOSPHATE OXIDASE FAMILY PROTEIN (AFU_ORTHOLOGUE AFUA_6G11440)"/>
    <property type="match status" value="1"/>
</dbReference>
<name>A0A7R6PI15_9GAMM</name>
<dbReference type="Pfam" id="PF01243">
    <property type="entry name" value="PNPOx_N"/>
    <property type="match status" value="1"/>
</dbReference>
<protein>
    <submittedName>
        <fullName evidence="2">Pyridoxamine 5'-phosphate oxidase</fullName>
    </submittedName>
</protein>
<dbReference type="PANTHER" id="PTHR39336:SF1">
    <property type="entry name" value="PYRIDOXAMINE PHOSPHATE OXIDASE FAMILY PROTEIN (AFU_ORTHOLOGUE AFUA_6G11440)"/>
    <property type="match status" value="1"/>
</dbReference>
<dbReference type="RefSeq" id="WP_019620299.1">
    <property type="nucleotide sequence ID" value="NZ_AP014545.1"/>
</dbReference>
<evidence type="ECO:0000313" key="3">
    <source>
        <dbReference type="Proteomes" id="UP000595663"/>
    </source>
</evidence>
<sequence length="189" mass="21383">MGKQFSELTERQITFISQQKIYFVGTAADTGHVNLSPKGGDSLRVINSTTIAWLNLTGSGNESAAHVIQNPRMTIMFCDFDGSPLILRTYGNARVLHRQDAEWSDYNRLFPTSIATRQIFILDINLVQSSCGMSVPYFDYKGDRNELDRWSEKQGKAGIEQYWSNKNQQSIDGFDTEIVKRTGLIESED</sequence>
<dbReference type="KEGG" id="ajp:AMJAP_2317"/>
<dbReference type="InterPro" id="IPR011576">
    <property type="entry name" value="Pyridox_Oxase_N"/>
</dbReference>
<reference evidence="2 3" key="1">
    <citation type="journal article" date="2008" name="Int. J. Syst. Evol. Microbiol.">
        <title>Amphritea japonica sp. nov. and Amphritea balenae sp. nov., isolated from the sediment adjacent to sperm whale carcasses off Kagoshima, Japan.</title>
        <authorList>
            <person name="Miyazaki M."/>
            <person name="Nogi Y."/>
            <person name="Fujiwara Y."/>
            <person name="Kawato M."/>
            <person name="Nagahama T."/>
            <person name="Kubokawa K."/>
            <person name="Horikoshi K."/>
        </authorList>
    </citation>
    <scope>NUCLEOTIDE SEQUENCE [LARGE SCALE GENOMIC DNA]</scope>
    <source>
        <strain evidence="2 3">ATCC BAA-1530</strain>
    </source>
</reference>
<dbReference type="AlphaFoldDB" id="A0A7R6PI15"/>
<dbReference type="OrthoDB" id="115989at2"/>
<dbReference type="Proteomes" id="UP000595663">
    <property type="component" value="Chromosome"/>
</dbReference>
<organism evidence="2 3">
    <name type="scientific">Amphritea japonica ATCC BAA-1530</name>
    <dbReference type="NCBI Taxonomy" id="1278309"/>
    <lineage>
        <taxon>Bacteria</taxon>
        <taxon>Pseudomonadati</taxon>
        <taxon>Pseudomonadota</taxon>
        <taxon>Gammaproteobacteria</taxon>
        <taxon>Oceanospirillales</taxon>
        <taxon>Oceanospirillaceae</taxon>
        <taxon>Amphritea</taxon>
    </lineage>
</organism>
<dbReference type="InterPro" id="IPR012349">
    <property type="entry name" value="Split_barrel_FMN-bd"/>
</dbReference>
<dbReference type="SUPFAM" id="SSF50475">
    <property type="entry name" value="FMN-binding split barrel"/>
    <property type="match status" value="1"/>
</dbReference>